<evidence type="ECO:0000313" key="1">
    <source>
        <dbReference type="EMBL" id="KAJ8674671.1"/>
    </source>
</evidence>
<organism evidence="1 2">
    <name type="scientific">Eretmocerus hayati</name>
    <dbReference type="NCBI Taxonomy" id="131215"/>
    <lineage>
        <taxon>Eukaryota</taxon>
        <taxon>Metazoa</taxon>
        <taxon>Ecdysozoa</taxon>
        <taxon>Arthropoda</taxon>
        <taxon>Hexapoda</taxon>
        <taxon>Insecta</taxon>
        <taxon>Pterygota</taxon>
        <taxon>Neoptera</taxon>
        <taxon>Endopterygota</taxon>
        <taxon>Hymenoptera</taxon>
        <taxon>Apocrita</taxon>
        <taxon>Proctotrupomorpha</taxon>
        <taxon>Chalcidoidea</taxon>
        <taxon>Aphelinidae</taxon>
        <taxon>Aphelininae</taxon>
        <taxon>Eretmocerus</taxon>
    </lineage>
</organism>
<name>A0ACC2NV71_9HYME</name>
<gene>
    <name evidence="1" type="ORF">QAD02_010457</name>
</gene>
<accession>A0ACC2NV71</accession>
<sequence length="360" mass="39971">MDILAGECLQSPRDGGVVPARPRNGELRLKGCIRMEKDVTTPLKPGTGIFERDRLDSNASLSSIASTRTQASNNSNECPRRAQRNKAEDKDADDGIDPVKAAIEEYYNSEEVVRKYIRDAQEKRKNFNQTTVGEIIDMLAQLNESFTFLACEASKARTAEQPPTPQTPLFGTDYAATPKAPLPPRPRRQRSKVPEKRFTAFVKPATEAGTSTPAETKKAFMAAFDPRSSKLRVKSVRTTRDGLAVDVASQADLDKITSLNNLTDKGLTVSIAELRKPKVIVYDVDKDMSNADFVDMLYEQNEELFARMQKKDMANGITFRFKSQPGQDRETTNWVIEVSQPSGIFLLLRAGCASVTQVVE</sequence>
<protein>
    <submittedName>
        <fullName evidence="1">Uncharacterized protein</fullName>
    </submittedName>
</protein>
<proteinExistence type="predicted"/>
<comment type="caution">
    <text evidence="1">The sequence shown here is derived from an EMBL/GenBank/DDBJ whole genome shotgun (WGS) entry which is preliminary data.</text>
</comment>
<evidence type="ECO:0000313" key="2">
    <source>
        <dbReference type="Proteomes" id="UP001239111"/>
    </source>
</evidence>
<dbReference type="EMBL" id="CM056742">
    <property type="protein sequence ID" value="KAJ8674671.1"/>
    <property type="molecule type" value="Genomic_DNA"/>
</dbReference>
<dbReference type="Proteomes" id="UP001239111">
    <property type="component" value="Chromosome 2"/>
</dbReference>
<keyword evidence="2" id="KW-1185">Reference proteome</keyword>
<reference evidence="1" key="1">
    <citation type="submission" date="2023-04" db="EMBL/GenBank/DDBJ databases">
        <title>A chromosome-level genome assembly of the parasitoid wasp Eretmocerus hayati.</title>
        <authorList>
            <person name="Zhong Y."/>
            <person name="Liu S."/>
            <person name="Liu Y."/>
        </authorList>
    </citation>
    <scope>NUCLEOTIDE SEQUENCE</scope>
    <source>
        <strain evidence="1">ZJU_SS_LIU_2023</strain>
    </source>
</reference>